<reference evidence="4 5" key="1">
    <citation type="journal article" date="2016" name="Front. Microbiol.">
        <title>Comparative Genomics Analysis of Streptomyces Species Reveals Their Adaptation to the Marine Environment and Their Diversity at the Genomic Level.</title>
        <authorList>
            <person name="Tian X."/>
            <person name="Zhang Z."/>
            <person name="Yang T."/>
            <person name="Chen M."/>
            <person name="Li J."/>
            <person name="Chen F."/>
            <person name="Yang J."/>
            <person name="Li W."/>
            <person name="Zhang B."/>
            <person name="Zhang Z."/>
            <person name="Wu J."/>
            <person name="Zhang C."/>
            <person name="Long L."/>
            <person name="Xiao J."/>
        </authorList>
    </citation>
    <scope>NUCLEOTIDE SEQUENCE [LARGE SCALE GENOMIC DNA]</scope>
    <source>
        <strain evidence="4 5">SCSIO 02100</strain>
    </source>
</reference>
<evidence type="ECO:0000256" key="2">
    <source>
        <dbReference type="SAM" id="MobiDB-lite"/>
    </source>
</evidence>
<dbReference type="NCBIfam" id="TIGR02246">
    <property type="entry name" value="SgcJ/EcaC family oxidoreductase"/>
    <property type="match status" value="1"/>
</dbReference>
<sequence length="175" mass="19206">MTDTERRLAEAEERLALLEGRLARLEDEAAVTALILSYGPLVDSGQAEAVAALWTPDGVYDVDELLMTGRAEIEAMVRSGKHQRWIREGCAHVVGAPRVRVTGDEAVAVCYTLMIVRAPEAGEFTLRRATANHWRLRRGPHGWRVTVRSNRVLDGRPESPELLASGVGAAPERDA</sequence>
<evidence type="ECO:0000259" key="3">
    <source>
        <dbReference type="Pfam" id="PF13577"/>
    </source>
</evidence>
<dbReference type="STRING" id="1075402.AN216_06645"/>
<keyword evidence="1" id="KW-0175">Coiled coil</keyword>
<feature type="domain" description="SnoaL-like" evidence="3">
    <location>
        <begin position="24"/>
        <end position="148"/>
    </location>
</feature>
<dbReference type="RefSeq" id="WP_070195650.1">
    <property type="nucleotide sequence ID" value="NZ_LJGU01000113.1"/>
</dbReference>
<feature type="coiled-coil region" evidence="1">
    <location>
        <begin position="1"/>
        <end position="28"/>
    </location>
</feature>
<proteinExistence type="predicted"/>
<dbReference type="InterPro" id="IPR011944">
    <property type="entry name" value="Steroid_delta5-4_isomerase"/>
</dbReference>
<dbReference type="EMBL" id="LJGU01000113">
    <property type="protein sequence ID" value="OEV04577.1"/>
    <property type="molecule type" value="Genomic_DNA"/>
</dbReference>
<dbReference type="InterPro" id="IPR037401">
    <property type="entry name" value="SnoaL-like"/>
</dbReference>
<name>A0A1E7KL25_9ACTN</name>
<dbReference type="PATRIC" id="fig|1075402.3.peg.4121"/>
<dbReference type="Gene3D" id="3.10.450.50">
    <property type="match status" value="1"/>
</dbReference>
<accession>A0A1E7KL25</accession>
<evidence type="ECO:0000256" key="1">
    <source>
        <dbReference type="SAM" id="Coils"/>
    </source>
</evidence>
<dbReference type="Proteomes" id="UP000176101">
    <property type="component" value="Unassembled WGS sequence"/>
</dbReference>
<feature type="region of interest" description="Disordered" evidence="2">
    <location>
        <begin position="156"/>
        <end position="175"/>
    </location>
</feature>
<dbReference type="Pfam" id="PF13577">
    <property type="entry name" value="SnoaL_4"/>
    <property type="match status" value="1"/>
</dbReference>
<dbReference type="AlphaFoldDB" id="A0A1E7KL25"/>
<dbReference type="InterPro" id="IPR032710">
    <property type="entry name" value="NTF2-like_dom_sf"/>
</dbReference>
<evidence type="ECO:0000313" key="4">
    <source>
        <dbReference type="EMBL" id="OEV04577.1"/>
    </source>
</evidence>
<organism evidence="4 5">
    <name type="scientific">Streptomyces oceani</name>
    <dbReference type="NCBI Taxonomy" id="1075402"/>
    <lineage>
        <taxon>Bacteria</taxon>
        <taxon>Bacillati</taxon>
        <taxon>Actinomycetota</taxon>
        <taxon>Actinomycetes</taxon>
        <taxon>Kitasatosporales</taxon>
        <taxon>Streptomycetaceae</taxon>
        <taxon>Streptomyces</taxon>
    </lineage>
</organism>
<dbReference type="SUPFAM" id="SSF54427">
    <property type="entry name" value="NTF2-like"/>
    <property type="match status" value="1"/>
</dbReference>
<evidence type="ECO:0000313" key="5">
    <source>
        <dbReference type="Proteomes" id="UP000176101"/>
    </source>
</evidence>
<comment type="caution">
    <text evidence="4">The sequence shown here is derived from an EMBL/GenBank/DDBJ whole genome shotgun (WGS) entry which is preliminary data.</text>
</comment>
<dbReference type="OrthoDB" id="8225471at2"/>
<protein>
    <recommendedName>
        <fullName evidence="3">SnoaL-like domain-containing protein</fullName>
    </recommendedName>
</protein>
<dbReference type="CDD" id="cd00531">
    <property type="entry name" value="NTF2_like"/>
    <property type="match status" value="1"/>
</dbReference>
<gene>
    <name evidence="4" type="ORF">AN216_06645</name>
</gene>
<keyword evidence="5" id="KW-1185">Reference proteome</keyword>